<comment type="caution">
    <text evidence="2">The sequence shown here is derived from an EMBL/GenBank/DDBJ whole genome shotgun (WGS) entry which is preliminary data.</text>
</comment>
<protein>
    <submittedName>
        <fullName evidence="2">Uncharacterized protein</fullName>
    </submittedName>
</protein>
<dbReference type="Proteomes" id="UP001430953">
    <property type="component" value="Unassembled WGS sequence"/>
</dbReference>
<name>A0AAW2FPW8_9HYME</name>
<dbReference type="EMBL" id="JADYXP020000010">
    <property type="protein sequence ID" value="KAL0115965.1"/>
    <property type="molecule type" value="Genomic_DNA"/>
</dbReference>
<proteinExistence type="predicted"/>
<reference evidence="2 3" key="1">
    <citation type="submission" date="2023-03" db="EMBL/GenBank/DDBJ databases">
        <title>High recombination rates correlate with genetic variation in Cardiocondyla obscurior ants.</title>
        <authorList>
            <person name="Errbii M."/>
        </authorList>
    </citation>
    <scope>NUCLEOTIDE SEQUENCE [LARGE SCALE GENOMIC DNA]</scope>
    <source>
        <strain evidence="2">Alpha-2009</strain>
        <tissue evidence="2">Whole body</tissue>
    </source>
</reference>
<feature type="region of interest" description="Disordered" evidence="1">
    <location>
        <begin position="1"/>
        <end position="22"/>
    </location>
</feature>
<evidence type="ECO:0000313" key="3">
    <source>
        <dbReference type="Proteomes" id="UP001430953"/>
    </source>
</evidence>
<gene>
    <name evidence="2" type="ORF">PUN28_011086</name>
</gene>
<dbReference type="AlphaFoldDB" id="A0AAW2FPW8"/>
<sequence length="132" mass="15673">MTHPTKPPCRRRPDFSFPPFSPEPHRHILKRGNANSFLSRGKIKSGRRAFHFVRLQTRTVSRSSLVGCQYFTFTSALLSREGKRGKKEIRKKKKKKEKKDFYFFFKRFAATRVNIARLKRNVIHMITSYKLQ</sequence>
<keyword evidence="3" id="KW-1185">Reference proteome</keyword>
<evidence type="ECO:0000313" key="2">
    <source>
        <dbReference type="EMBL" id="KAL0115965.1"/>
    </source>
</evidence>
<evidence type="ECO:0000256" key="1">
    <source>
        <dbReference type="SAM" id="MobiDB-lite"/>
    </source>
</evidence>
<organism evidence="2 3">
    <name type="scientific">Cardiocondyla obscurior</name>
    <dbReference type="NCBI Taxonomy" id="286306"/>
    <lineage>
        <taxon>Eukaryota</taxon>
        <taxon>Metazoa</taxon>
        <taxon>Ecdysozoa</taxon>
        <taxon>Arthropoda</taxon>
        <taxon>Hexapoda</taxon>
        <taxon>Insecta</taxon>
        <taxon>Pterygota</taxon>
        <taxon>Neoptera</taxon>
        <taxon>Endopterygota</taxon>
        <taxon>Hymenoptera</taxon>
        <taxon>Apocrita</taxon>
        <taxon>Aculeata</taxon>
        <taxon>Formicoidea</taxon>
        <taxon>Formicidae</taxon>
        <taxon>Myrmicinae</taxon>
        <taxon>Cardiocondyla</taxon>
    </lineage>
</organism>
<accession>A0AAW2FPW8</accession>